<dbReference type="Pfam" id="PF00583">
    <property type="entry name" value="Acetyltransf_1"/>
    <property type="match status" value="1"/>
</dbReference>
<dbReference type="AlphaFoldDB" id="A0A7K3W4W9"/>
<dbReference type="InterPro" id="IPR016181">
    <property type="entry name" value="Acyl_CoA_acyltransferase"/>
</dbReference>
<dbReference type="Proteomes" id="UP000470246">
    <property type="component" value="Unassembled WGS sequence"/>
</dbReference>
<proteinExistence type="predicted"/>
<dbReference type="SUPFAM" id="SSF55729">
    <property type="entry name" value="Acyl-CoA N-acyltransferases (Nat)"/>
    <property type="match status" value="1"/>
</dbReference>
<reference evidence="4 5" key="1">
    <citation type="submission" date="2020-02" db="EMBL/GenBank/DDBJ databases">
        <title>Geodermatophilus sabuli CPCC 205279 I12A-02694.</title>
        <authorList>
            <person name="Jiang Z."/>
        </authorList>
    </citation>
    <scope>NUCLEOTIDE SEQUENCE [LARGE SCALE GENOMIC DNA]</scope>
    <source>
        <strain evidence="4 5">I12A-02694</strain>
    </source>
</reference>
<dbReference type="PANTHER" id="PTHR43877">
    <property type="entry name" value="AMINOALKYLPHOSPHONATE N-ACETYLTRANSFERASE-RELATED-RELATED"/>
    <property type="match status" value="1"/>
</dbReference>
<evidence type="ECO:0000256" key="1">
    <source>
        <dbReference type="ARBA" id="ARBA00022679"/>
    </source>
</evidence>
<dbReference type="CDD" id="cd04301">
    <property type="entry name" value="NAT_SF"/>
    <property type="match status" value="1"/>
</dbReference>
<sequence length="154" mass="16473">MLRRATPEDAGEVLTLQRAAYVPEARRYRDLDLPPLVQDLDDLTAELGQVLALVAVRGARIVGSVRGRVSDGVVAIGRLTVAPDCQGRGIGTALLTALESAAAPVARRATLFTGADSEENLALYRRLGYVEERRSWLGDSVQLVHLGKPLEGSG</sequence>
<dbReference type="Gene3D" id="3.40.630.30">
    <property type="match status" value="1"/>
</dbReference>
<evidence type="ECO:0000256" key="2">
    <source>
        <dbReference type="ARBA" id="ARBA00023315"/>
    </source>
</evidence>
<dbReference type="InterPro" id="IPR050832">
    <property type="entry name" value="Bact_Acetyltransf"/>
</dbReference>
<name>A0A7K3W4W9_9ACTN</name>
<accession>A0A7K3W4W9</accession>
<dbReference type="PROSITE" id="PS51186">
    <property type="entry name" value="GNAT"/>
    <property type="match status" value="1"/>
</dbReference>
<evidence type="ECO:0000313" key="4">
    <source>
        <dbReference type="EMBL" id="NEK59945.1"/>
    </source>
</evidence>
<comment type="caution">
    <text evidence="4">The sequence shown here is derived from an EMBL/GenBank/DDBJ whole genome shotgun (WGS) entry which is preliminary data.</text>
</comment>
<keyword evidence="5" id="KW-1185">Reference proteome</keyword>
<keyword evidence="2" id="KW-0012">Acyltransferase</keyword>
<keyword evidence="1 4" id="KW-0808">Transferase</keyword>
<dbReference type="GO" id="GO:0016747">
    <property type="term" value="F:acyltransferase activity, transferring groups other than amino-acyl groups"/>
    <property type="evidence" value="ECO:0007669"/>
    <property type="project" value="InterPro"/>
</dbReference>
<evidence type="ECO:0000259" key="3">
    <source>
        <dbReference type="PROSITE" id="PS51186"/>
    </source>
</evidence>
<organism evidence="4 5">
    <name type="scientific">Geodermatophilus sabuli</name>
    <dbReference type="NCBI Taxonomy" id="1564158"/>
    <lineage>
        <taxon>Bacteria</taxon>
        <taxon>Bacillati</taxon>
        <taxon>Actinomycetota</taxon>
        <taxon>Actinomycetes</taxon>
        <taxon>Geodermatophilales</taxon>
        <taxon>Geodermatophilaceae</taxon>
        <taxon>Geodermatophilus</taxon>
    </lineage>
</organism>
<protein>
    <submittedName>
        <fullName evidence="4">GNAT family N-acetyltransferase</fullName>
    </submittedName>
</protein>
<evidence type="ECO:0000313" key="5">
    <source>
        <dbReference type="Proteomes" id="UP000470246"/>
    </source>
</evidence>
<dbReference type="PANTHER" id="PTHR43877:SF2">
    <property type="entry name" value="AMINOALKYLPHOSPHONATE N-ACETYLTRANSFERASE-RELATED"/>
    <property type="match status" value="1"/>
</dbReference>
<feature type="domain" description="N-acetyltransferase" evidence="3">
    <location>
        <begin position="1"/>
        <end position="151"/>
    </location>
</feature>
<gene>
    <name evidence="4" type="ORF">GCU56_18985</name>
</gene>
<dbReference type="EMBL" id="JAAGWF010000022">
    <property type="protein sequence ID" value="NEK59945.1"/>
    <property type="molecule type" value="Genomic_DNA"/>
</dbReference>
<dbReference type="InterPro" id="IPR000182">
    <property type="entry name" value="GNAT_dom"/>
</dbReference>